<reference evidence="1 2" key="1">
    <citation type="submission" date="2024-06" db="EMBL/GenBank/DDBJ databases">
        <authorList>
            <person name="Tuo L."/>
        </authorList>
    </citation>
    <scope>NUCLEOTIDE SEQUENCE [LARGE SCALE GENOMIC DNA]</scope>
    <source>
        <strain evidence="1 2">ZMM04-5</strain>
    </source>
</reference>
<keyword evidence="2" id="KW-1185">Reference proteome</keyword>
<evidence type="ECO:0000313" key="1">
    <source>
        <dbReference type="EMBL" id="MEW9807460.1"/>
    </source>
</evidence>
<dbReference type="Gene3D" id="2.120.10.30">
    <property type="entry name" value="TolB, C-terminal domain"/>
    <property type="match status" value="1"/>
</dbReference>
<dbReference type="EMBL" id="JBFOCI010000004">
    <property type="protein sequence ID" value="MEW9807460.1"/>
    <property type="molecule type" value="Genomic_DNA"/>
</dbReference>
<dbReference type="Proteomes" id="UP001556196">
    <property type="component" value="Unassembled WGS sequence"/>
</dbReference>
<dbReference type="SUPFAM" id="SSF82171">
    <property type="entry name" value="DPP6 N-terminal domain-like"/>
    <property type="match status" value="1"/>
</dbReference>
<protein>
    <submittedName>
        <fullName evidence="1">Uncharacterized protein</fullName>
    </submittedName>
</protein>
<dbReference type="InterPro" id="IPR011659">
    <property type="entry name" value="WD40"/>
</dbReference>
<organism evidence="1 2">
    <name type="scientific">Mesorhizobium marinum</name>
    <dbReference type="NCBI Taxonomy" id="3228790"/>
    <lineage>
        <taxon>Bacteria</taxon>
        <taxon>Pseudomonadati</taxon>
        <taxon>Pseudomonadota</taxon>
        <taxon>Alphaproteobacteria</taxon>
        <taxon>Hyphomicrobiales</taxon>
        <taxon>Phyllobacteriaceae</taxon>
        <taxon>Mesorhizobium</taxon>
    </lineage>
</organism>
<evidence type="ECO:0000313" key="2">
    <source>
        <dbReference type="Proteomes" id="UP001556196"/>
    </source>
</evidence>
<dbReference type="InterPro" id="IPR011042">
    <property type="entry name" value="6-blade_b-propeller_TolB-like"/>
</dbReference>
<comment type="caution">
    <text evidence="1">The sequence shown here is derived from an EMBL/GenBank/DDBJ whole genome shotgun (WGS) entry which is preliminary data.</text>
</comment>
<proteinExistence type="predicted"/>
<accession>A0ABV3R353</accession>
<name>A0ABV3R353_9HYPH</name>
<dbReference type="Pfam" id="PF07676">
    <property type="entry name" value="PD40"/>
    <property type="match status" value="1"/>
</dbReference>
<gene>
    <name evidence="1" type="ORF">ABUE31_15820</name>
</gene>
<dbReference type="RefSeq" id="WP_367724622.1">
    <property type="nucleotide sequence ID" value="NZ_JBFOCI010000004.1"/>
</dbReference>
<sequence>MKQYVRQLTQSQHAEFGIYDVVHGTTRILLSATLVLVAPNWTPDGERLLFNAGGELWFIEVANPATPEKLDTGALDNFNNDHLISPDGGIVYASSDDGHIYVIPMVGGTPKRVECRSTTRHRCYLHGISPDGRTLLYVGLEQVQGTVRTSLFAVPAEGGISQQFTDLAEPHDGLEYSPDGEWIYFNSERASPGHAQCFRMATKDGRLEQPGCRYGPHDLPAISFPTISSSRR</sequence>